<dbReference type="InterPro" id="IPR000847">
    <property type="entry name" value="LysR_HTH_N"/>
</dbReference>
<dbReference type="InterPro" id="IPR036390">
    <property type="entry name" value="WH_DNA-bd_sf"/>
</dbReference>
<dbReference type="SUPFAM" id="SSF53850">
    <property type="entry name" value="Periplasmic binding protein-like II"/>
    <property type="match status" value="1"/>
</dbReference>
<dbReference type="EMBL" id="CP015878">
    <property type="protein sequence ID" value="ANI17721.1"/>
    <property type="molecule type" value="Genomic_DNA"/>
</dbReference>
<dbReference type="Pfam" id="PF03466">
    <property type="entry name" value="LysR_substrate"/>
    <property type="match status" value="1"/>
</dbReference>
<dbReference type="InterPro" id="IPR036388">
    <property type="entry name" value="WH-like_DNA-bd_sf"/>
</dbReference>
<proteinExistence type="inferred from homology"/>
<dbReference type="PANTHER" id="PTHR30118">
    <property type="entry name" value="HTH-TYPE TRANSCRIPTIONAL REGULATOR LEUO-RELATED"/>
    <property type="match status" value="1"/>
</dbReference>
<evidence type="ECO:0000259" key="5">
    <source>
        <dbReference type="PROSITE" id="PS50931"/>
    </source>
</evidence>
<dbReference type="Gene3D" id="1.10.10.10">
    <property type="entry name" value="Winged helix-like DNA-binding domain superfamily/Winged helix DNA-binding domain"/>
    <property type="match status" value="1"/>
</dbReference>
<dbReference type="Proteomes" id="UP000077748">
    <property type="component" value="Chromosome"/>
</dbReference>
<protein>
    <submittedName>
        <fullName evidence="6">LysR family transcriptional regulator</fullName>
    </submittedName>
</protein>
<dbReference type="GO" id="GO:0003700">
    <property type="term" value="F:DNA-binding transcription factor activity"/>
    <property type="evidence" value="ECO:0007669"/>
    <property type="project" value="InterPro"/>
</dbReference>
<organism evidence="6 7">
    <name type="scientific">Pseudomonas citronellolis</name>
    <dbReference type="NCBI Taxonomy" id="53408"/>
    <lineage>
        <taxon>Bacteria</taxon>
        <taxon>Pseudomonadati</taxon>
        <taxon>Pseudomonadota</taxon>
        <taxon>Gammaproteobacteria</taxon>
        <taxon>Pseudomonadales</taxon>
        <taxon>Pseudomonadaceae</taxon>
        <taxon>Pseudomonas</taxon>
    </lineage>
</organism>
<evidence type="ECO:0000313" key="7">
    <source>
        <dbReference type="Proteomes" id="UP000077748"/>
    </source>
</evidence>
<evidence type="ECO:0000256" key="3">
    <source>
        <dbReference type="ARBA" id="ARBA00023125"/>
    </source>
</evidence>
<accession>A0A1A9KJW5</accession>
<evidence type="ECO:0000313" key="6">
    <source>
        <dbReference type="EMBL" id="ANI17721.1"/>
    </source>
</evidence>
<reference evidence="6 7" key="1">
    <citation type="submission" date="2016-05" db="EMBL/GenBank/DDBJ databases">
        <title>Genome Sequence of Pseudomonas citronellolis Strain SJTE-3, an Estrogens and Persistent Organic Pollutants degradation strain.</title>
        <authorList>
            <person name="Liang R."/>
        </authorList>
    </citation>
    <scope>NUCLEOTIDE SEQUENCE [LARGE SCALE GENOMIC DNA]</scope>
    <source>
        <strain evidence="6 7">SJTE-3</strain>
    </source>
</reference>
<dbReference type="CDD" id="cd08459">
    <property type="entry name" value="PBP2_DntR_NahR_LinR_like"/>
    <property type="match status" value="1"/>
</dbReference>
<evidence type="ECO:0000256" key="4">
    <source>
        <dbReference type="ARBA" id="ARBA00023163"/>
    </source>
</evidence>
<gene>
    <name evidence="6" type="ORF">A9C11_28675</name>
</gene>
<sequence length="298" mass="33103">MAQIDLNLIRTFVTLYEAGSVTAAAERLFVTQPSVSYALARLRELFDDPLFSRSRDGIQPTFVAEQLYATLREALTRIEGAVQSTRQFDPATTERRFRIALSDLGELGFLPLILARLTREAPLAEVEVLPLQVDEVGDWLASGKVDTAICRQAVPGSRSRVLIQERYVCLLSADHPRIGERLELAGYLAERHVVVTRTSGHGIAEDVLQAMKLERRIALRVPHFSVLPKIIPGTDLLTILPAQIARMFVAEGGLKMLELPFAVPAFEVSLHWRASSEQSAALEWFRNAIADAILQGQH</sequence>
<dbReference type="GO" id="GO:0003677">
    <property type="term" value="F:DNA binding"/>
    <property type="evidence" value="ECO:0007669"/>
    <property type="project" value="UniProtKB-KW"/>
</dbReference>
<name>A0A1A9KJW5_9PSED</name>
<comment type="similarity">
    <text evidence="1">Belongs to the LysR transcriptional regulatory family.</text>
</comment>
<dbReference type="PROSITE" id="PS50931">
    <property type="entry name" value="HTH_LYSR"/>
    <property type="match status" value="1"/>
</dbReference>
<dbReference type="PANTHER" id="PTHR30118:SF15">
    <property type="entry name" value="TRANSCRIPTIONAL REGULATORY PROTEIN"/>
    <property type="match status" value="1"/>
</dbReference>
<dbReference type="Gene3D" id="3.40.190.10">
    <property type="entry name" value="Periplasmic binding protein-like II"/>
    <property type="match status" value="2"/>
</dbReference>
<dbReference type="InterPro" id="IPR050389">
    <property type="entry name" value="LysR-type_TF"/>
</dbReference>
<dbReference type="Pfam" id="PF00126">
    <property type="entry name" value="HTH_1"/>
    <property type="match status" value="1"/>
</dbReference>
<keyword evidence="4" id="KW-0804">Transcription</keyword>
<feature type="domain" description="HTH lysR-type" evidence="5">
    <location>
        <begin position="4"/>
        <end position="61"/>
    </location>
</feature>
<dbReference type="AlphaFoldDB" id="A0A1A9KJW5"/>
<dbReference type="SUPFAM" id="SSF46785">
    <property type="entry name" value="Winged helix' DNA-binding domain"/>
    <property type="match status" value="1"/>
</dbReference>
<dbReference type="InterPro" id="IPR005119">
    <property type="entry name" value="LysR_subst-bd"/>
</dbReference>
<dbReference type="PRINTS" id="PR00039">
    <property type="entry name" value="HTHLYSR"/>
</dbReference>
<evidence type="ECO:0000256" key="1">
    <source>
        <dbReference type="ARBA" id="ARBA00009437"/>
    </source>
</evidence>
<keyword evidence="3" id="KW-0238">DNA-binding</keyword>
<dbReference type="RefSeq" id="WP_064584656.1">
    <property type="nucleotide sequence ID" value="NZ_CP015878.1"/>
</dbReference>
<keyword evidence="2" id="KW-0805">Transcription regulation</keyword>
<evidence type="ECO:0000256" key="2">
    <source>
        <dbReference type="ARBA" id="ARBA00023015"/>
    </source>
</evidence>